<feature type="non-terminal residue" evidence="1">
    <location>
        <position position="1"/>
    </location>
</feature>
<gene>
    <name evidence="1" type="ORF">B0T20DRAFT_355816</name>
</gene>
<evidence type="ECO:0000313" key="1">
    <source>
        <dbReference type="EMBL" id="KAK3397336.1"/>
    </source>
</evidence>
<sequence>ARVSRRSWPFARWGDTASGIFAVQDAHLGSSFETIETPPSFTPLEYLELSHSLRLYGPHPASTKLGPQSREPSCP</sequence>
<reference evidence="1" key="2">
    <citation type="submission" date="2023-07" db="EMBL/GenBank/DDBJ databases">
        <authorList>
            <consortium name="Lawrence Berkeley National Laboratory"/>
            <person name="Haridas S."/>
            <person name="Hensen N."/>
            <person name="Bonometti L."/>
            <person name="Westerberg I."/>
            <person name="Brannstrom I.O."/>
            <person name="Guillou S."/>
            <person name="Cros-Aarteil S."/>
            <person name="Calhoun S."/>
            <person name="Kuo A."/>
            <person name="Mondo S."/>
            <person name="Pangilinan J."/>
            <person name="Riley R."/>
            <person name="LaButti K."/>
            <person name="Andreopoulos B."/>
            <person name="Lipzen A."/>
            <person name="Chen C."/>
            <person name="Yanf M."/>
            <person name="Daum C."/>
            <person name="Ng V."/>
            <person name="Clum A."/>
            <person name="Steindorff A."/>
            <person name="Ohm R."/>
            <person name="Martin F."/>
            <person name="Silar P."/>
            <person name="Natvig D."/>
            <person name="Lalanne C."/>
            <person name="Gautier V."/>
            <person name="Ament-velasquez S.L."/>
            <person name="Kruys A."/>
            <person name="Hutchinson M.I."/>
            <person name="Powell A.J."/>
            <person name="Barry K."/>
            <person name="Miller A.N."/>
            <person name="Grigoriev I.V."/>
            <person name="Debuchy R."/>
            <person name="Gladieux P."/>
            <person name="Thoren M.H."/>
            <person name="Johannesson H."/>
        </authorList>
    </citation>
    <scope>NUCLEOTIDE SEQUENCE</scope>
    <source>
        <strain evidence="1">FGSC 1904</strain>
    </source>
</reference>
<evidence type="ECO:0000313" key="2">
    <source>
        <dbReference type="Proteomes" id="UP001281003"/>
    </source>
</evidence>
<protein>
    <submittedName>
        <fullName evidence="1">Uncharacterized protein</fullName>
    </submittedName>
</protein>
<organism evidence="1 2">
    <name type="scientific">Sordaria brevicollis</name>
    <dbReference type="NCBI Taxonomy" id="83679"/>
    <lineage>
        <taxon>Eukaryota</taxon>
        <taxon>Fungi</taxon>
        <taxon>Dikarya</taxon>
        <taxon>Ascomycota</taxon>
        <taxon>Pezizomycotina</taxon>
        <taxon>Sordariomycetes</taxon>
        <taxon>Sordariomycetidae</taxon>
        <taxon>Sordariales</taxon>
        <taxon>Sordariaceae</taxon>
        <taxon>Sordaria</taxon>
    </lineage>
</organism>
<accession>A0AAE0PCB9</accession>
<dbReference type="Proteomes" id="UP001281003">
    <property type="component" value="Unassembled WGS sequence"/>
</dbReference>
<proteinExistence type="predicted"/>
<dbReference type="AlphaFoldDB" id="A0AAE0PCB9"/>
<reference evidence="1" key="1">
    <citation type="journal article" date="2023" name="Mol. Phylogenet. Evol.">
        <title>Genome-scale phylogeny and comparative genomics of the fungal order Sordariales.</title>
        <authorList>
            <person name="Hensen N."/>
            <person name="Bonometti L."/>
            <person name="Westerberg I."/>
            <person name="Brannstrom I.O."/>
            <person name="Guillou S."/>
            <person name="Cros-Aarteil S."/>
            <person name="Calhoun S."/>
            <person name="Haridas S."/>
            <person name="Kuo A."/>
            <person name="Mondo S."/>
            <person name="Pangilinan J."/>
            <person name="Riley R."/>
            <person name="LaButti K."/>
            <person name="Andreopoulos B."/>
            <person name="Lipzen A."/>
            <person name="Chen C."/>
            <person name="Yan M."/>
            <person name="Daum C."/>
            <person name="Ng V."/>
            <person name="Clum A."/>
            <person name="Steindorff A."/>
            <person name="Ohm R.A."/>
            <person name="Martin F."/>
            <person name="Silar P."/>
            <person name="Natvig D.O."/>
            <person name="Lalanne C."/>
            <person name="Gautier V."/>
            <person name="Ament-Velasquez S.L."/>
            <person name="Kruys A."/>
            <person name="Hutchinson M.I."/>
            <person name="Powell A.J."/>
            <person name="Barry K."/>
            <person name="Miller A.N."/>
            <person name="Grigoriev I.V."/>
            <person name="Debuchy R."/>
            <person name="Gladieux P."/>
            <person name="Hiltunen Thoren M."/>
            <person name="Johannesson H."/>
        </authorList>
    </citation>
    <scope>NUCLEOTIDE SEQUENCE</scope>
    <source>
        <strain evidence="1">FGSC 1904</strain>
    </source>
</reference>
<name>A0AAE0PCB9_SORBR</name>
<comment type="caution">
    <text evidence="1">The sequence shown here is derived from an EMBL/GenBank/DDBJ whole genome shotgun (WGS) entry which is preliminary data.</text>
</comment>
<keyword evidence="2" id="KW-1185">Reference proteome</keyword>
<dbReference type="EMBL" id="JAUTDP010000008">
    <property type="protein sequence ID" value="KAK3397336.1"/>
    <property type="molecule type" value="Genomic_DNA"/>
</dbReference>